<comment type="pathway">
    <text evidence="3">Isoprenoid biosynthesis; isopentenyl diphosphate biosynthesis via DXP pathway; isopentenyl diphosphate from 1-deoxy-D-xylulose 5-phosphate: step 2/6.</text>
</comment>
<dbReference type="InterPro" id="IPR029044">
    <property type="entry name" value="Nucleotide-diphossugar_trans"/>
</dbReference>
<dbReference type="Pfam" id="PF01128">
    <property type="entry name" value="IspD"/>
    <property type="match status" value="1"/>
</dbReference>
<organism evidence="4 5">
    <name type="scientific">Kushneria aurantia</name>
    <dbReference type="NCBI Taxonomy" id="504092"/>
    <lineage>
        <taxon>Bacteria</taxon>
        <taxon>Pseudomonadati</taxon>
        <taxon>Pseudomonadota</taxon>
        <taxon>Gammaproteobacteria</taxon>
        <taxon>Oceanospirillales</taxon>
        <taxon>Halomonadaceae</taxon>
        <taxon>Kushneria</taxon>
    </lineage>
</organism>
<comment type="function">
    <text evidence="3">Catalyzes the formation of 4-diphosphocytidyl-2-C-methyl-D-erythritol from CTP and 2-C-methyl-D-erythritol 4-phosphate (MEP).</text>
</comment>
<dbReference type="PANTHER" id="PTHR32125:SF4">
    <property type="entry name" value="2-C-METHYL-D-ERYTHRITOL 4-PHOSPHATE CYTIDYLYLTRANSFERASE, CHLOROPLASTIC"/>
    <property type="match status" value="1"/>
</dbReference>
<evidence type="ECO:0000313" key="4">
    <source>
        <dbReference type="EMBL" id="MFC0266630.1"/>
    </source>
</evidence>
<protein>
    <recommendedName>
        <fullName evidence="3">2-C-methyl-D-erythritol 4-phosphate cytidylyltransferase</fullName>
        <ecNumber evidence="3">2.7.7.60</ecNumber>
    </recommendedName>
    <alternativeName>
        <fullName evidence="3">4-diphosphocytidyl-2C-methyl-D-erythritol synthase</fullName>
    </alternativeName>
    <alternativeName>
        <fullName evidence="3">MEP cytidylyltransferase</fullName>
        <shortName evidence="3">MCT</shortName>
    </alternativeName>
</protein>
<dbReference type="EMBL" id="JBHLVX010000005">
    <property type="protein sequence ID" value="MFC0266630.1"/>
    <property type="molecule type" value="Genomic_DNA"/>
</dbReference>
<feature type="site" description="Positions MEP for the nucleophilic attack" evidence="3">
    <location>
        <position position="212"/>
    </location>
</feature>
<keyword evidence="1 3" id="KW-0808">Transferase</keyword>
<dbReference type="HAMAP" id="MF_00108">
    <property type="entry name" value="IspD"/>
    <property type="match status" value="1"/>
</dbReference>
<dbReference type="EC" id="2.7.7.60" evidence="3"/>
<keyword evidence="3" id="KW-0414">Isoprene biosynthesis</keyword>
<keyword evidence="5" id="KW-1185">Reference proteome</keyword>
<comment type="caution">
    <text evidence="4">The sequence shown here is derived from an EMBL/GenBank/DDBJ whole genome shotgun (WGS) entry which is preliminary data.</text>
</comment>
<dbReference type="InterPro" id="IPR034683">
    <property type="entry name" value="IspD/TarI"/>
</dbReference>
<feature type="site" description="Transition state stabilizer" evidence="3">
    <location>
        <position position="17"/>
    </location>
</feature>
<proteinExistence type="inferred from homology"/>
<dbReference type="InterPro" id="IPR050088">
    <property type="entry name" value="IspD/TarI_cytidylyltransf_bact"/>
</dbReference>
<dbReference type="SUPFAM" id="SSF53448">
    <property type="entry name" value="Nucleotide-diphospho-sugar transferases"/>
    <property type="match status" value="1"/>
</dbReference>
<evidence type="ECO:0000313" key="5">
    <source>
        <dbReference type="Proteomes" id="UP001589814"/>
    </source>
</evidence>
<feature type="site" description="Transition state stabilizer" evidence="3">
    <location>
        <position position="24"/>
    </location>
</feature>
<dbReference type="Proteomes" id="UP001589814">
    <property type="component" value="Unassembled WGS sequence"/>
</dbReference>
<dbReference type="CDD" id="cd02516">
    <property type="entry name" value="CDP-ME_synthetase"/>
    <property type="match status" value="1"/>
</dbReference>
<evidence type="ECO:0000256" key="2">
    <source>
        <dbReference type="ARBA" id="ARBA00022695"/>
    </source>
</evidence>
<feature type="site" description="Positions MEP for the nucleophilic attack" evidence="3">
    <location>
        <position position="156"/>
    </location>
</feature>
<evidence type="ECO:0000256" key="3">
    <source>
        <dbReference type="HAMAP-Rule" id="MF_00108"/>
    </source>
</evidence>
<evidence type="ECO:0000256" key="1">
    <source>
        <dbReference type="ARBA" id="ARBA00022679"/>
    </source>
</evidence>
<gene>
    <name evidence="3 4" type="primary">ispD</name>
    <name evidence="4" type="ORF">ACFFHW_01245</name>
</gene>
<name>A0ABV6FZ12_9GAMM</name>
<dbReference type="Gene3D" id="3.90.550.10">
    <property type="entry name" value="Spore Coat Polysaccharide Biosynthesis Protein SpsA, Chain A"/>
    <property type="match status" value="1"/>
</dbReference>
<sequence>MSLAPWLIVPAAGRGTRMRADCPKQYLELDGRPVLTHTLARLHDAFPHGRLLLCLDPHDRWFDDAMVPFADWRRIDGGAERADSVAAAVGWLGERVGDDEPVLVHDLARPCVTVEDLRRLYAAVASNEAGALLATPVTDTLKHADGAGRVAATVPRDGLWRALTPQGFRLGVLRAAFERAREQGVAMTDEAAGVERLGLAPTLVEGRSDNLKITHPEDLALAALILRAQREAKTPLQGVSP</sequence>
<dbReference type="RefSeq" id="WP_019951310.1">
    <property type="nucleotide sequence ID" value="NZ_JBHLVX010000005.1"/>
</dbReference>
<dbReference type="InterPro" id="IPR001228">
    <property type="entry name" value="IspD"/>
</dbReference>
<dbReference type="NCBIfam" id="TIGR00453">
    <property type="entry name" value="ispD"/>
    <property type="match status" value="1"/>
</dbReference>
<comment type="catalytic activity">
    <reaction evidence="3">
        <text>2-C-methyl-D-erythritol 4-phosphate + CTP + H(+) = 4-CDP-2-C-methyl-D-erythritol + diphosphate</text>
        <dbReference type="Rhea" id="RHEA:13429"/>
        <dbReference type="ChEBI" id="CHEBI:15378"/>
        <dbReference type="ChEBI" id="CHEBI:33019"/>
        <dbReference type="ChEBI" id="CHEBI:37563"/>
        <dbReference type="ChEBI" id="CHEBI:57823"/>
        <dbReference type="ChEBI" id="CHEBI:58262"/>
        <dbReference type="EC" id="2.7.7.60"/>
    </reaction>
</comment>
<dbReference type="GO" id="GO:0050518">
    <property type="term" value="F:2-C-methyl-D-erythritol 4-phosphate cytidylyltransferase activity"/>
    <property type="evidence" value="ECO:0007669"/>
    <property type="project" value="UniProtKB-EC"/>
</dbReference>
<dbReference type="PANTHER" id="PTHR32125">
    <property type="entry name" value="2-C-METHYL-D-ERYTHRITOL 4-PHOSPHATE CYTIDYLYLTRANSFERASE, CHLOROPLASTIC"/>
    <property type="match status" value="1"/>
</dbReference>
<accession>A0ABV6FZ12</accession>
<reference evidence="4 5" key="1">
    <citation type="submission" date="2024-09" db="EMBL/GenBank/DDBJ databases">
        <authorList>
            <person name="Sun Q."/>
            <person name="Mori K."/>
        </authorList>
    </citation>
    <scope>NUCLEOTIDE SEQUENCE [LARGE SCALE GENOMIC DNA]</scope>
    <source>
        <strain evidence="4 5">CCM 7415</strain>
    </source>
</reference>
<keyword evidence="2 3" id="KW-0548">Nucleotidyltransferase</keyword>
<comment type="similarity">
    <text evidence="3">Belongs to the IspD/TarI cytidylyltransferase family. IspD subfamily.</text>
</comment>